<keyword evidence="2" id="KW-1185">Reference proteome</keyword>
<organism evidence="1 2">
    <name type="scientific">Spiromyces aspiralis</name>
    <dbReference type="NCBI Taxonomy" id="68401"/>
    <lineage>
        <taxon>Eukaryota</taxon>
        <taxon>Fungi</taxon>
        <taxon>Fungi incertae sedis</taxon>
        <taxon>Zoopagomycota</taxon>
        <taxon>Kickxellomycotina</taxon>
        <taxon>Kickxellomycetes</taxon>
        <taxon>Kickxellales</taxon>
        <taxon>Kickxellaceae</taxon>
        <taxon>Spiromyces</taxon>
    </lineage>
</organism>
<reference evidence="1" key="1">
    <citation type="submission" date="2022-06" db="EMBL/GenBank/DDBJ databases">
        <title>Phylogenomic reconstructions and comparative analyses of Kickxellomycotina fungi.</title>
        <authorList>
            <person name="Reynolds N.K."/>
            <person name="Stajich J.E."/>
            <person name="Barry K."/>
            <person name="Grigoriev I.V."/>
            <person name="Crous P."/>
            <person name="Smith M.E."/>
        </authorList>
    </citation>
    <scope>NUCLEOTIDE SEQUENCE</scope>
    <source>
        <strain evidence="1">RSA 2271</strain>
    </source>
</reference>
<evidence type="ECO:0000313" key="2">
    <source>
        <dbReference type="Proteomes" id="UP001145114"/>
    </source>
</evidence>
<evidence type="ECO:0000313" key="1">
    <source>
        <dbReference type="EMBL" id="KAJ1673658.1"/>
    </source>
</evidence>
<protein>
    <submittedName>
        <fullName evidence="1">Uncharacterized protein</fullName>
    </submittedName>
</protein>
<dbReference type="Proteomes" id="UP001145114">
    <property type="component" value="Unassembled WGS sequence"/>
</dbReference>
<accession>A0ACC1HEX5</accession>
<sequence length="142" mass="15862">DTAGQERFRTLTSSYYRGAQGIFIVYDVTDRNTFTALEKWLEELNTYCTDPNVVKMLVGNKIDMAAERQVEREEAESFAHKHGALYYECSAKTSEDVETAIDELVTEIINRPLLWKRNGRNTQVVGIGGESEGDAAGPTCAC</sequence>
<comment type="caution">
    <text evidence="1">The sequence shown here is derived from an EMBL/GenBank/DDBJ whole genome shotgun (WGS) entry which is preliminary data.</text>
</comment>
<feature type="non-terminal residue" evidence="1">
    <location>
        <position position="1"/>
    </location>
</feature>
<proteinExistence type="predicted"/>
<dbReference type="EMBL" id="JAMZIH010006705">
    <property type="protein sequence ID" value="KAJ1673658.1"/>
    <property type="molecule type" value="Genomic_DNA"/>
</dbReference>
<name>A0ACC1HEX5_9FUNG</name>
<gene>
    <name evidence="1" type="ORF">EV182_004809</name>
</gene>